<evidence type="ECO:0000313" key="3">
    <source>
        <dbReference type="EMBL" id="GIX65363.1"/>
    </source>
</evidence>
<dbReference type="SUPFAM" id="SSF47923">
    <property type="entry name" value="Ypt/Rab-GAP domain of gyp1p"/>
    <property type="match status" value="1"/>
</dbReference>
<evidence type="ECO:0000259" key="2">
    <source>
        <dbReference type="Pfam" id="PF00566"/>
    </source>
</evidence>
<feature type="compositionally biased region" description="Polar residues" evidence="1">
    <location>
        <begin position="982"/>
        <end position="1003"/>
    </location>
</feature>
<feature type="compositionally biased region" description="Acidic residues" evidence="1">
    <location>
        <begin position="838"/>
        <end position="851"/>
    </location>
</feature>
<dbReference type="GeneID" id="94196844"/>
<feature type="region of interest" description="Disordered" evidence="1">
    <location>
        <begin position="946"/>
        <end position="1003"/>
    </location>
</feature>
<feature type="compositionally biased region" description="Basic and acidic residues" evidence="1">
    <location>
        <begin position="852"/>
        <end position="865"/>
    </location>
</feature>
<evidence type="ECO:0000256" key="1">
    <source>
        <dbReference type="SAM" id="MobiDB-lite"/>
    </source>
</evidence>
<feature type="domain" description="Rab-GAP TBC" evidence="2">
    <location>
        <begin position="105"/>
        <end position="256"/>
    </location>
</feature>
<dbReference type="InterPro" id="IPR035969">
    <property type="entry name" value="Rab-GAP_TBC_sf"/>
</dbReference>
<protein>
    <submittedName>
        <fullName evidence="3">TBC domain-containing protein</fullName>
    </submittedName>
</protein>
<dbReference type="Pfam" id="PF00566">
    <property type="entry name" value="RabGAP-TBC"/>
    <property type="match status" value="1"/>
</dbReference>
<name>A0AAV4LZH9_BABCB</name>
<feature type="compositionally biased region" description="Polar residues" evidence="1">
    <location>
        <begin position="953"/>
        <end position="968"/>
    </location>
</feature>
<reference evidence="3 4" key="1">
    <citation type="submission" date="2021-06" db="EMBL/GenBank/DDBJ databases">
        <title>Genome sequence of Babesia caballi.</title>
        <authorList>
            <person name="Yamagishi J."/>
            <person name="Kidaka T."/>
            <person name="Ochi A."/>
        </authorList>
    </citation>
    <scope>NUCLEOTIDE SEQUENCE [LARGE SCALE GENOMIC DNA]</scope>
    <source>
        <strain evidence="3">USDA-D6B2</strain>
    </source>
</reference>
<dbReference type="EMBL" id="BPLF01000004">
    <property type="protein sequence ID" value="GIX65363.1"/>
    <property type="molecule type" value="Genomic_DNA"/>
</dbReference>
<dbReference type="AlphaFoldDB" id="A0AAV4LZH9"/>
<keyword evidence="4" id="KW-1185">Reference proteome</keyword>
<dbReference type="RefSeq" id="XP_067717432.1">
    <property type="nucleotide sequence ID" value="XM_067861331.1"/>
</dbReference>
<accession>A0AAV4LZH9</accession>
<evidence type="ECO:0000313" key="4">
    <source>
        <dbReference type="Proteomes" id="UP001497744"/>
    </source>
</evidence>
<gene>
    <name evidence="3" type="ORF">BcabD6B2_47980</name>
</gene>
<feature type="region of interest" description="Disordered" evidence="1">
    <location>
        <begin position="837"/>
        <end position="865"/>
    </location>
</feature>
<dbReference type="Proteomes" id="UP001497744">
    <property type="component" value="Unassembled WGS sequence"/>
</dbReference>
<sequence>MNRRGAGRRGAVPARVRRRHRRCEEGMLRAIGVLRATGKRRVVRRWDLDGRGALEPPQDRERCSCGCDRIIRRRLSLLLQEFFASKRRWLSVLRVERWRPAELERVSVSIQKNGYNTLASEDLDLDTIQLDVSRQQWLGDAGDANLVQQALLAFCVVNNVGYWQGLHDVAAALVHLEPKPRIGELAALVEKLVCRFASILMRTTDENIVNDAGKMAAKWRLIFLFFFPKVATELERLADSNSWNINWFLTLGFYRFGCAFLALEYAYAAIVSSAGCMTAFMYHELGYLGVRGHMRWLLENAEEHGGVADNLFPDEIGEEALSQAVTNSNMVHLTSEELINVSRNLYDTLNDVENEMADFPIIAILKMSNYFYNRSPLSLYKSNDLIPKNVVKIGVGDIFKGQDTQRSLESQSRQSQVIARGAARRVGRAKPGRAVSDVMNEALLDLCLQNLRSNVLKKSFIFPSRFAGAIGQTGRFRYNVVDVRSSYLKYGEALETFFGDTGINYLTEEDVEAIKGDCCGGKFTVWVIVTDDGFDNAEDSTSLESLDRGMAMYWTLSAVFTGVAVLKGGYKGLLRWKNLPVPGKSSMPFFKRIMEWLPIGRDQGPKIAIQSFVTAIDDTIFDISGKIRSGVASKMSIFRKRRRRSSSKTQEAAEHTGARRLICARHTVHVAAENGVWASFGSNGGIKVNGIIWHPETVARHRGNLAASCILYLASLFQVANVDRILEVVLGEARVVGAREIAKKRMSDFRERLGDRILVVHESECGTRMLLRDRVLRVIVKLVHTCPYTLRRTLVKPWWITLTSRTTVVAPLVAGEMLLRSYLAIVAERDSRIAGLLSDDDGDDGDDGDDLSDVHNDTGREPVKGDGETLVRRLVDISSTAFEVPMLLDRYGNHAGSSTMVERRVAPIDLGLLKSYTSASSSRSVTIDPALCSERRAHVFSRRIKRQTRSEDNTAMSVTNGSKPSNAVNRPKNVFIPRSQLKKAQTAGNQSEQMQPHVSLCNL</sequence>
<organism evidence="3 4">
    <name type="scientific">Babesia caballi</name>
    <dbReference type="NCBI Taxonomy" id="5871"/>
    <lineage>
        <taxon>Eukaryota</taxon>
        <taxon>Sar</taxon>
        <taxon>Alveolata</taxon>
        <taxon>Apicomplexa</taxon>
        <taxon>Aconoidasida</taxon>
        <taxon>Piroplasmida</taxon>
        <taxon>Babesiidae</taxon>
        <taxon>Babesia</taxon>
    </lineage>
</organism>
<dbReference type="InterPro" id="IPR000195">
    <property type="entry name" value="Rab-GAP-TBC_dom"/>
</dbReference>
<proteinExistence type="predicted"/>
<comment type="caution">
    <text evidence="3">The sequence shown here is derived from an EMBL/GenBank/DDBJ whole genome shotgun (WGS) entry which is preliminary data.</text>
</comment>